<proteinExistence type="predicted"/>
<gene>
    <name evidence="1" type="ORF">ABNX05_11085</name>
</gene>
<evidence type="ECO:0000313" key="2">
    <source>
        <dbReference type="Proteomes" id="UP001478862"/>
    </source>
</evidence>
<sequence length="150" mass="17613">MNIKRVNLVNTDAGFAVGQIDFTMDDGYFAFKSYEPHSWDNECTVIDKSFFTRGNVKWDACSHFTFNGEDYPRDNDSYYHICGVGTYLNHMRMMQFILEVASSEYGDRFSDFELKELEKLRQLGLLSDYSFVACVIEDWELKTIIEEWNI</sequence>
<organism evidence="1 2">
    <name type="scientific">Lysinibacillus zambalensis</name>
    <dbReference type="NCBI Taxonomy" id="3160866"/>
    <lineage>
        <taxon>Bacteria</taxon>
        <taxon>Bacillati</taxon>
        <taxon>Bacillota</taxon>
        <taxon>Bacilli</taxon>
        <taxon>Bacillales</taxon>
        <taxon>Bacillaceae</taxon>
        <taxon>Lysinibacillus</taxon>
    </lineage>
</organism>
<accession>A0ABV1MRM6</accession>
<dbReference type="Proteomes" id="UP001478862">
    <property type="component" value="Unassembled WGS sequence"/>
</dbReference>
<evidence type="ECO:0000313" key="1">
    <source>
        <dbReference type="EMBL" id="MEQ6355162.1"/>
    </source>
</evidence>
<dbReference type="RefSeq" id="WP_349659791.1">
    <property type="nucleotide sequence ID" value="NZ_JBEGDG010000007.1"/>
</dbReference>
<dbReference type="EMBL" id="JBEGDG010000007">
    <property type="protein sequence ID" value="MEQ6355162.1"/>
    <property type="molecule type" value="Genomic_DNA"/>
</dbReference>
<name>A0ABV1MRM6_9BACI</name>
<keyword evidence="2" id="KW-1185">Reference proteome</keyword>
<comment type="caution">
    <text evidence="1">The sequence shown here is derived from an EMBL/GenBank/DDBJ whole genome shotgun (WGS) entry which is preliminary data.</text>
</comment>
<reference evidence="1 2" key="1">
    <citation type="submission" date="2024-06" db="EMBL/GenBank/DDBJ databases">
        <title>Lysinibacillus zambalefons sp. nov., a Novel Firmicute Isolated from the Poon Bato Zambales Hyperalkaline Spring.</title>
        <authorList>
            <person name="Aja J.A."/>
            <person name="Lazaro J.E.H."/>
            <person name="Llorin L.D."/>
            <person name="Lim K.R."/>
            <person name="Teodosio J."/>
            <person name="Dalisay D.S."/>
        </authorList>
    </citation>
    <scope>NUCLEOTIDE SEQUENCE [LARGE SCALE GENOMIC DNA]</scope>
    <source>
        <strain evidence="1 2">M3</strain>
    </source>
</reference>
<protein>
    <submittedName>
        <fullName evidence="1">Uncharacterized protein</fullName>
    </submittedName>
</protein>